<dbReference type="AlphaFoldDB" id="A0A699WQD4"/>
<reference evidence="1" key="1">
    <citation type="journal article" date="2019" name="Sci. Rep.">
        <title>Draft genome of Tanacetum cinerariifolium, the natural source of mosquito coil.</title>
        <authorList>
            <person name="Yamashiro T."/>
            <person name="Shiraishi A."/>
            <person name="Satake H."/>
            <person name="Nakayama K."/>
        </authorList>
    </citation>
    <scope>NUCLEOTIDE SEQUENCE</scope>
</reference>
<comment type="caution">
    <text evidence="1">The sequence shown here is derived from an EMBL/GenBank/DDBJ whole genome shotgun (WGS) entry which is preliminary data.</text>
</comment>
<feature type="non-terminal residue" evidence="1">
    <location>
        <position position="1"/>
    </location>
</feature>
<evidence type="ECO:0000313" key="1">
    <source>
        <dbReference type="EMBL" id="GFD49667.1"/>
    </source>
</evidence>
<organism evidence="1">
    <name type="scientific">Tanacetum cinerariifolium</name>
    <name type="common">Dalmatian daisy</name>
    <name type="synonym">Chrysanthemum cinerariifolium</name>
    <dbReference type="NCBI Taxonomy" id="118510"/>
    <lineage>
        <taxon>Eukaryota</taxon>
        <taxon>Viridiplantae</taxon>
        <taxon>Streptophyta</taxon>
        <taxon>Embryophyta</taxon>
        <taxon>Tracheophyta</taxon>
        <taxon>Spermatophyta</taxon>
        <taxon>Magnoliopsida</taxon>
        <taxon>eudicotyledons</taxon>
        <taxon>Gunneridae</taxon>
        <taxon>Pentapetalae</taxon>
        <taxon>asterids</taxon>
        <taxon>campanulids</taxon>
        <taxon>Asterales</taxon>
        <taxon>Asteraceae</taxon>
        <taxon>Asteroideae</taxon>
        <taxon>Anthemideae</taxon>
        <taxon>Anthemidinae</taxon>
        <taxon>Tanacetum</taxon>
    </lineage>
</organism>
<sequence>NNTNLLTLFARSLDGQGFEGFYRALAAAERAGHRGPAVAEAQSGTVYAQRNITGLHRRLRQPLQRGDGGQDDVFARIRKCGQTPLGANQQPVRLYDVLYGAGLGWRDLGGIHPESRLDDYQPG</sequence>
<dbReference type="EMBL" id="BKCJ011745518">
    <property type="protein sequence ID" value="GFD49667.1"/>
    <property type="molecule type" value="Genomic_DNA"/>
</dbReference>
<gene>
    <name evidence="1" type="ORF">Tci_921636</name>
</gene>
<protein>
    <submittedName>
        <fullName evidence="1">Uncharacterized protein</fullName>
    </submittedName>
</protein>
<feature type="non-terminal residue" evidence="1">
    <location>
        <position position="123"/>
    </location>
</feature>
<proteinExistence type="predicted"/>
<name>A0A699WQD4_TANCI</name>
<accession>A0A699WQD4</accession>